<protein>
    <submittedName>
        <fullName evidence="2">Uncharacterized protein</fullName>
    </submittedName>
</protein>
<feature type="region of interest" description="Disordered" evidence="1">
    <location>
        <begin position="36"/>
        <end position="66"/>
    </location>
</feature>
<organism evidence="2">
    <name type="scientific">uncultured Chloroflexia bacterium</name>
    <dbReference type="NCBI Taxonomy" id="1672391"/>
    <lineage>
        <taxon>Bacteria</taxon>
        <taxon>Bacillati</taxon>
        <taxon>Chloroflexota</taxon>
        <taxon>Chloroflexia</taxon>
        <taxon>environmental samples</taxon>
    </lineage>
</organism>
<name>A0A6J4NV63_9CHLR</name>
<gene>
    <name evidence="2" type="ORF">AVDCRST_MAG93-10082</name>
</gene>
<accession>A0A6J4NV63</accession>
<evidence type="ECO:0000256" key="1">
    <source>
        <dbReference type="SAM" id="MobiDB-lite"/>
    </source>
</evidence>
<evidence type="ECO:0000313" key="2">
    <source>
        <dbReference type="EMBL" id="CAA9398137.1"/>
    </source>
</evidence>
<sequence>MAKACWTSGSISPRLGSIGMYLMWIERRPMPSANASAAIRAPGARRRASRRSAMVPPPKVTTRVVDQPSCTKLKISEIDNTKASGTRNATQDASTSSWSDDVVALAVSHSAAMIRRIVAMMFSLVLPSAS</sequence>
<dbReference type="AlphaFoldDB" id="A0A6J4NV63"/>
<proteinExistence type="predicted"/>
<dbReference type="EMBL" id="CADCTR010003384">
    <property type="protein sequence ID" value="CAA9398137.1"/>
    <property type="molecule type" value="Genomic_DNA"/>
</dbReference>
<reference evidence="2" key="1">
    <citation type="submission" date="2020-02" db="EMBL/GenBank/DDBJ databases">
        <authorList>
            <person name="Meier V. D."/>
        </authorList>
    </citation>
    <scope>NUCLEOTIDE SEQUENCE</scope>
    <source>
        <strain evidence="2">AVDCRST_MAG93</strain>
    </source>
</reference>